<keyword evidence="7" id="KW-1185">Reference proteome</keyword>
<evidence type="ECO:0000256" key="1">
    <source>
        <dbReference type="ARBA" id="ARBA00001974"/>
    </source>
</evidence>
<dbReference type="OrthoDB" id="74360at2759"/>
<dbReference type="SUPFAM" id="SSF51905">
    <property type="entry name" value="FAD/NAD(P)-binding domain"/>
    <property type="match status" value="1"/>
</dbReference>
<sequence length="512" mass="57651">MASDSPSAIIIGAGPGGIALAYRLRHELGFDDFVVNIEDTVDKFDLRRHVITSVECTGAEWLAEDNKWAVRFHDLQTGLDFVRYASILVSAVGAISLPREIKFKGMERFKGPIVHTARWDHSVDYAGKRIAVIGNGCSAAQVVPALAEKAAFVQQYARSAQWYHPRPNHVFTRAEKFAFRWLPLWQRWLRLQIFMKAENESDTYFPTPDGVRARLEAEKESREYIQSMTPEKYWPFIVPNFPLGCKRRIFDPGYLGSLHKSTVVLRNEGIQEFTEKGIIGASGKEDQFDIIVLATGFQVSQFLAPMEIKGKRGISLNQQWEESRGAQAYFGTYVHNFPNMAIIFGPNTFPANNSALFACETQVVYAVKSLFIPILDRRTRTVEVKHSAEEKHTNNIHSQLQRTVFAGDCSNWYIGKYGRNAASWPAKAARFWLATYFPDWSAFSWSGGSVLWPVYAVRRWVAVHVRLWKGLVAVGVVYAGIVRRDSGGTVGGLLDAVKVGFAGLREKVALLF</sequence>
<dbReference type="Gene3D" id="3.50.50.60">
    <property type="entry name" value="FAD/NAD(P)-binding domain"/>
    <property type="match status" value="3"/>
</dbReference>
<dbReference type="PANTHER" id="PTHR42877">
    <property type="entry name" value="L-ORNITHINE N(5)-MONOOXYGENASE-RELATED"/>
    <property type="match status" value="1"/>
</dbReference>
<dbReference type="Proteomes" id="UP000054771">
    <property type="component" value="Unassembled WGS sequence"/>
</dbReference>
<dbReference type="InterPro" id="IPR051209">
    <property type="entry name" value="FAD-bind_Monooxygenase_sf"/>
</dbReference>
<dbReference type="EMBL" id="CDMC01000027">
    <property type="protein sequence ID" value="CEL11504.1"/>
    <property type="molecule type" value="Genomic_DNA"/>
</dbReference>
<comment type="similarity">
    <text evidence="2">Belongs to the FAD-binding monooxygenase family.</text>
</comment>
<keyword evidence="3" id="KW-0285">Flavoprotein</keyword>
<name>A0A0U5GID5_ASPCI</name>
<accession>A0A0U5GID5</accession>
<organism evidence="6 7">
    <name type="scientific">Aspergillus calidoustus</name>
    <dbReference type="NCBI Taxonomy" id="454130"/>
    <lineage>
        <taxon>Eukaryota</taxon>
        <taxon>Fungi</taxon>
        <taxon>Dikarya</taxon>
        <taxon>Ascomycota</taxon>
        <taxon>Pezizomycotina</taxon>
        <taxon>Eurotiomycetes</taxon>
        <taxon>Eurotiomycetidae</taxon>
        <taxon>Eurotiales</taxon>
        <taxon>Aspergillaceae</taxon>
        <taxon>Aspergillus</taxon>
        <taxon>Aspergillus subgen. Nidulantes</taxon>
    </lineage>
</organism>
<dbReference type="AlphaFoldDB" id="A0A0U5GID5"/>
<evidence type="ECO:0000313" key="7">
    <source>
        <dbReference type="Proteomes" id="UP000054771"/>
    </source>
</evidence>
<proteinExistence type="inferred from homology"/>
<protein>
    <submittedName>
        <fullName evidence="6">Putative Monooxygenase</fullName>
    </submittedName>
</protein>
<dbReference type="GO" id="GO:0050660">
    <property type="term" value="F:flavin adenine dinucleotide binding"/>
    <property type="evidence" value="ECO:0007669"/>
    <property type="project" value="InterPro"/>
</dbReference>
<evidence type="ECO:0000313" key="6">
    <source>
        <dbReference type="EMBL" id="CEL11504.1"/>
    </source>
</evidence>
<keyword evidence="6" id="KW-0503">Monooxygenase</keyword>
<evidence type="ECO:0000256" key="4">
    <source>
        <dbReference type="ARBA" id="ARBA00022827"/>
    </source>
</evidence>
<dbReference type="GO" id="GO:0004499">
    <property type="term" value="F:N,N-dimethylaniline monooxygenase activity"/>
    <property type="evidence" value="ECO:0007669"/>
    <property type="project" value="InterPro"/>
</dbReference>
<dbReference type="OMA" id="DCSNWYI"/>
<comment type="cofactor">
    <cofactor evidence="1">
        <name>FAD</name>
        <dbReference type="ChEBI" id="CHEBI:57692"/>
    </cofactor>
</comment>
<reference evidence="7" key="1">
    <citation type="journal article" date="2016" name="Genome Announc.">
        <title>Draft genome sequences of fungus Aspergillus calidoustus.</title>
        <authorList>
            <person name="Horn F."/>
            <person name="Linde J."/>
            <person name="Mattern D.J."/>
            <person name="Walther G."/>
            <person name="Guthke R."/>
            <person name="Scherlach K."/>
            <person name="Martin K."/>
            <person name="Brakhage A.A."/>
            <person name="Petzke L."/>
            <person name="Valiante V."/>
        </authorList>
    </citation>
    <scope>NUCLEOTIDE SEQUENCE [LARGE SCALE GENOMIC DNA]</scope>
    <source>
        <strain evidence="7">SF006504</strain>
    </source>
</reference>
<evidence type="ECO:0000256" key="5">
    <source>
        <dbReference type="ARBA" id="ARBA00023002"/>
    </source>
</evidence>
<keyword evidence="5" id="KW-0560">Oxidoreductase</keyword>
<evidence type="ECO:0000256" key="3">
    <source>
        <dbReference type="ARBA" id="ARBA00022630"/>
    </source>
</evidence>
<gene>
    <name evidence="6" type="ORF">ASPCAL14606</name>
</gene>
<dbReference type="InterPro" id="IPR036188">
    <property type="entry name" value="FAD/NAD-bd_sf"/>
</dbReference>
<dbReference type="PRINTS" id="PR00368">
    <property type="entry name" value="FADPNR"/>
</dbReference>
<dbReference type="PANTHER" id="PTHR42877:SF4">
    <property type="entry name" value="FAD_NAD(P)-BINDING DOMAIN-CONTAINING PROTEIN-RELATED"/>
    <property type="match status" value="1"/>
</dbReference>
<dbReference type="InterPro" id="IPR020946">
    <property type="entry name" value="Flavin_mOase-like"/>
</dbReference>
<keyword evidence="4" id="KW-0274">FAD</keyword>
<evidence type="ECO:0000256" key="2">
    <source>
        <dbReference type="ARBA" id="ARBA00010139"/>
    </source>
</evidence>
<dbReference type="GO" id="GO:0050661">
    <property type="term" value="F:NADP binding"/>
    <property type="evidence" value="ECO:0007669"/>
    <property type="project" value="InterPro"/>
</dbReference>
<dbReference type="Pfam" id="PF00743">
    <property type="entry name" value="FMO-like"/>
    <property type="match status" value="1"/>
</dbReference>